<evidence type="ECO:0000256" key="9">
    <source>
        <dbReference type="ARBA" id="ARBA00023014"/>
    </source>
</evidence>
<dbReference type="SFLD" id="SFLDG01082">
    <property type="entry name" value="B12-binding_domain_containing"/>
    <property type="match status" value="1"/>
</dbReference>
<evidence type="ECO:0000256" key="6">
    <source>
        <dbReference type="ARBA" id="ARBA00022694"/>
    </source>
</evidence>
<keyword evidence="4" id="KW-0808">Transferase</keyword>
<evidence type="ECO:0000313" key="12">
    <source>
        <dbReference type="EMBL" id="BBE19161.1"/>
    </source>
</evidence>
<evidence type="ECO:0000256" key="1">
    <source>
        <dbReference type="ARBA" id="ARBA00001966"/>
    </source>
</evidence>
<keyword evidence="8" id="KW-0408">Iron</keyword>
<dbReference type="KEGG" id="anf:AQPE_3336"/>
<keyword evidence="13" id="KW-1185">Reference proteome</keyword>
<gene>
    <name evidence="12" type="ORF">AQPE_3336</name>
</gene>
<organism evidence="12 13">
    <name type="scientific">Aquipluma nitroreducens</name>
    <dbReference type="NCBI Taxonomy" id="2010828"/>
    <lineage>
        <taxon>Bacteria</taxon>
        <taxon>Pseudomonadati</taxon>
        <taxon>Bacteroidota</taxon>
        <taxon>Bacteroidia</taxon>
        <taxon>Marinilabiliales</taxon>
        <taxon>Prolixibacteraceae</taxon>
        <taxon>Aquipluma</taxon>
    </lineage>
</organism>
<dbReference type="InterPro" id="IPR023404">
    <property type="entry name" value="rSAM_horseshoe"/>
</dbReference>
<dbReference type="SUPFAM" id="SSF102114">
    <property type="entry name" value="Radical SAM enzymes"/>
    <property type="match status" value="1"/>
</dbReference>
<feature type="domain" description="MTTase N-terminal" evidence="10">
    <location>
        <begin position="34"/>
        <end position="146"/>
    </location>
</feature>
<keyword evidence="3" id="KW-0963">Cytoplasm</keyword>
<dbReference type="Pfam" id="PF04055">
    <property type="entry name" value="Radical_SAM"/>
    <property type="match status" value="1"/>
</dbReference>
<sequence length="463" mass="52756">MCLCGKFAFSSYSFVFLPPDYQMMERILMEYSGKKASFYTLGCKLNFSETSSIARRFEEVGFERVEFTDHADAIVINSCSVTAEGDKKTRNIIRQAVRKNPEALIIVTGCYAQLQPETIEKIEGVDLIIGSSEKQNITTYLGNLNKKEQTEIHIQKPKEIKNYFHAYSFGDRTRSFLKVQDGCDYYCTYCTIPFARGQSRNDSIQNTVAEAREIVAKGTLEIILTGVNIGDFGKSTGETFIDLLHELDLIEGLKRIRISSVEPNLLTDDIIEFAARSQRIMPHFHLPLQSGSNNVLSLMKRKYKREVFESRVAKIKAEIPNAFIGVDVIAGTNGETDDFFRDSYRFIADLDVSQLHAFPYSERPGTKALEIKPVVPVDERKHRTQRLISLSDRKTEDFYRQNLGSVHEVLFEEQKDKKSISGFTDNYIKVETEYHENLQNHIVSVKLENILPNGNVWGSIIQA</sequence>
<dbReference type="InterPro" id="IPR013848">
    <property type="entry name" value="Methylthiotransferase_N"/>
</dbReference>
<dbReference type="SMART" id="SM00729">
    <property type="entry name" value="Elp3"/>
    <property type="match status" value="1"/>
</dbReference>
<keyword evidence="6" id="KW-0819">tRNA processing</keyword>
<dbReference type="InterPro" id="IPR007197">
    <property type="entry name" value="rSAM"/>
</dbReference>
<dbReference type="NCBIfam" id="TIGR00089">
    <property type="entry name" value="MiaB/RimO family radical SAM methylthiotransferase"/>
    <property type="match status" value="1"/>
</dbReference>
<proteinExistence type="predicted"/>
<dbReference type="FunFam" id="3.40.50.12160:FF:000004">
    <property type="entry name" value="Threonylcarbamoyladenosine tRNA methylthiotransferase MtaB"/>
    <property type="match status" value="1"/>
</dbReference>
<feature type="domain" description="Radical SAM core" evidence="11">
    <location>
        <begin position="169"/>
        <end position="397"/>
    </location>
</feature>
<dbReference type="PROSITE" id="PS01278">
    <property type="entry name" value="MTTASE_RADICAL"/>
    <property type="match status" value="1"/>
</dbReference>
<dbReference type="Proteomes" id="UP001193389">
    <property type="component" value="Chromosome"/>
</dbReference>
<evidence type="ECO:0000256" key="3">
    <source>
        <dbReference type="ARBA" id="ARBA00022490"/>
    </source>
</evidence>
<dbReference type="Pfam" id="PF00919">
    <property type="entry name" value="UPF0004"/>
    <property type="match status" value="1"/>
</dbReference>
<dbReference type="InterPro" id="IPR058240">
    <property type="entry name" value="rSAM_sf"/>
</dbReference>
<dbReference type="InterPro" id="IPR005839">
    <property type="entry name" value="Methylthiotransferase"/>
</dbReference>
<dbReference type="SFLD" id="SFLDS00029">
    <property type="entry name" value="Radical_SAM"/>
    <property type="match status" value="1"/>
</dbReference>
<reference evidence="12" key="1">
    <citation type="journal article" date="2020" name="Int. J. Syst. Evol. Microbiol.">
        <title>Aquipluma nitroreducens gen. nov. sp. nov., a novel facultatively anaerobic bacterium isolated from a freshwater lake.</title>
        <authorList>
            <person name="Watanabe M."/>
            <person name="Kojima H."/>
            <person name="Fukui M."/>
        </authorList>
    </citation>
    <scope>NUCLEOTIDE SEQUENCE</scope>
    <source>
        <strain evidence="12">MeG22</strain>
    </source>
</reference>
<evidence type="ECO:0000256" key="8">
    <source>
        <dbReference type="ARBA" id="ARBA00023004"/>
    </source>
</evidence>
<protein>
    <submittedName>
        <fullName evidence="12">tRNA-t(6)A37 methylthiotransferase</fullName>
    </submittedName>
</protein>
<evidence type="ECO:0000256" key="5">
    <source>
        <dbReference type="ARBA" id="ARBA00022691"/>
    </source>
</evidence>
<evidence type="ECO:0000256" key="4">
    <source>
        <dbReference type="ARBA" id="ARBA00022679"/>
    </source>
</evidence>
<evidence type="ECO:0000313" key="13">
    <source>
        <dbReference type="Proteomes" id="UP001193389"/>
    </source>
</evidence>
<dbReference type="InterPro" id="IPR006638">
    <property type="entry name" value="Elp3/MiaA/NifB-like_rSAM"/>
</dbReference>
<dbReference type="Gene3D" id="3.40.50.12160">
    <property type="entry name" value="Methylthiotransferase, N-terminal domain"/>
    <property type="match status" value="1"/>
</dbReference>
<keyword evidence="2" id="KW-0004">4Fe-4S</keyword>
<accession>A0A5K7SC40</accession>
<dbReference type="GO" id="GO:0051539">
    <property type="term" value="F:4 iron, 4 sulfur cluster binding"/>
    <property type="evidence" value="ECO:0007669"/>
    <property type="project" value="UniProtKB-KW"/>
</dbReference>
<dbReference type="InterPro" id="IPR020612">
    <property type="entry name" value="Methylthiotransferase_CS"/>
</dbReference>
<keyword evidence="9" id="KW-0411">Iron-sulfur</keyword>
<dbReference type="GO" id="GO:0046872">
    <property type="term" value="F:metal ion binding"/>
    <property type="evidence" value="ECO:0007669"/>
    <property type="project" value="UniProtKB-KW"/>
</dbReference>
<dbReference type="NCBIfam" id="TIGR01579">
    <property type="entry name" value="MiaB-like-C"/>
    <property type="match status" value="1"/>
</dbReference>
<dbReference type="EMBL" id="AP018694">
    <property type="protein sequence ID" value="BBE19161.1"/>
    <property type="molecule type" value="Genomic_DNA"/>
</dbReference>
<dbReference type="Gene3D" id="3.80.30.20">
    <property type="entry name" value="tm_1862 like domain"/>
    <property type="match status" value="1"/>
</dbReference>
<keyword evidence="5" id="KW-0949">S-adenosyl-L-methionine</keyword>
<dbReference type="AlphaFoldDB" id="A0A5K7SC40"/>
<comment type="cofactor">
    <cofactor evidence="1">
        <name>[4Fe-4S] cluster</name>
        <dbReference type="ChEBI" id="CHEBI:49883"/>
    </cofactor>
</comment>
<dbReference type="GO" id="GO:0035598">
    <property type="term" value="F:tRNA (N(6)-L-threonylcarbamoyladenosine(37)-C(2))-methylthiotransferase activity"/>
    <property type="evidence" value="ECO:0007669"/>
    <property type="project" value="TreeGrafter"/>
</dbReference>
<dbReference type="PANTHER" id="PTHR11918:SF45">
    <property type="entry name" value="THREONYLCARBAMOYLADENOSINE TRNA METHYLTHIOTRANSFERASE"/>
    <property type="match status" value="1"/>
</dbReference>
<dbReference type="PROSITE" id="PS51449">
    <property type="entry name" value="MTTASE_N"/>
    <property type="match status" value="1"/>
</dbReference>
<dbReference type="PROSITE" id="PS51918">
    <property type="entry name" value="RADICAL_SAM"/>
    <property type="match status" value="1"/>
</dbReference>
<dbReference type="CDD" id="cd01335">
    <property type="entry name" value="Radical_SAM"/>
    <property type="match status" value="1"/>
</dbReference>
<evidence type="ECO:0000259" key="11">
    <source>
        <dbReference type="PROSITE" id="PS51918"/>
    </source>
</evidence>
<keyword evidence="7" id="KW-0479">Metal-binding</keyword>
<name>A0A5K7SC40_9BACT</name>
<evidence type="ECO:0000256" key="7">
    <source>
        <dbReference type="ARBA" id="ARBA00022723"/>
    </source>
</evidence>
<evidence type="ECO:0000256" key="2">
    <source>
        <dbReference type="ARBA" id="ARBA00022485"/>
    </source>
</evidence>
<dbReference type="PANTHER" id="PTHR11918">
    <property type="entry name" value="RADICAL SAM PROTEINS"/>
    <property type="match status" value="1"/>
</dbReference>
<dbReference type="SFLD" id="SFLDG01061">
    <property type="entry name" value="methylthiotransferase"/>
    <property type="match status" value="1"/>
</dbReference>
<dbReference type="InterPro" id="IPR006467">
    <property type="entry name" value="MiaB-like_bact"/>
</dbReference>
<dbReference type="InterPro" id="IPR038135">
    <property type="entry name" value="Methylthiotransferase_N_sf"/>
</dbReference>
<evidence type="ECO:0000259" key="10">
    <source>
        <dbReference type="PROSITE" id="PS51449"/>
    </source>
</evidence>